<reference evidence="4" key="1">
    <citation type="journal article" date="2020" name="Phytopathology">
        <title>Genome Sequence Resources of Colletotrichum truncatum, C. plurivorum, C. musicola, and C. sojae: Four Species Pathogenic to Soybean (Glycine max).</title>
        <authorList>
            <person name="Rogerio F."/>
            <person name="Boufleur T.R."/>
            <person name="Ciampi-Guillardi M."/>
            <person name="Sukno S.A."/>
            <person name="Thon M.R."/>
            <person name="Massola Junior N.S."/>
            <person name="Baroncelli R."/>
        </authorList>
    </citation>
    <scope>NUCLEOTIDE SEQUENCE</scope>
    <source>
        <strain evidence="4">LFN0074</strain>
    </source>
</reference>
<dbReference type="InterPro" id="IPR036770">
    <property type="entry name" value="Ankyrin_rpt-contain_sf"/>
</dbReference>
<dbReference type="Gene3D" id="1.25.40.20">
    <property type="entry name" value="Ankyrin repeat-containing domain"/>
    <property type="match status" value="3"/>
</dbReference>
<dbReference type="PROSITE" id="PS50297">
    <property type="entry name" value="ANK_REP_REGION"/>
    <property type="match status" value="5"/>
</dbReference>
<keyword evidence="5" id="KW-1185">Reference proteome</keyword>
<evidence type="ECO:0000313" key="5">
    <source>
        <dbReference type="Proteomes" id="UP000639643"/>
    </source>
</evidence>
<dbReference type="AlphaFoldDB" id="A0A8H6NAA6"/>
<feature type="repeat" description="ANK" evidence="3">
    <location>
        <begin position="307"/>
        <end position="339"/>
    </location>
</feature>
<dbReference type="PANTHER" id="PTHR24198:SF165">
    <property type="entry name" value="ANKYRIN REPEAT-CONTAINING PROTEIN-RELATED"/>
    <property type="match status" value="1"/>
</dbReference>
<feature type="repeat" description="ANK" evidence="3">
    <location>
        <begin position="50"/>
        <end position="82"/>
    </location>
</feature>
<name>A0A8H6NAA6_9PEZI</name>
<feature type="repeat" description="ANK" evidence="3">
    <location>
        <begin position="15"/>
        <end position="47"/>
    </location>
</feature>
<evidence type="ECO:0000256" key="2">
    <source>
        <dbReference type="ARBA" id="ARBA00023043"/>
    </source>
</evidence>
<organism evidence="4 5">
    <name type="scientific">Colletotrichum musicola</name>
    <dbReference type="NCBI Taxonomy" id="2175873"/>
    <lineage>
        <taxon>Eukaryota</taxon>
        <taxon>Fungi</taxon>
        <taxon>Dikarya</taxon>
        <taxon>Ascomycota</taxon>
        <taxon>Pezizomycotina</taxon>
        <taxon>Sordariomycetes</taxon>
        <taxon>Hypocreomycetidae</taxon>
        <taxon>Glomerellales</taxon>
        <taxon>Glomerellaceae</taxon>
        <taxon>Colletotrichum</taxon>
        <taxon>Colletotrichum orchidearum species complex</taxon>
    </lineage>
</organism>
<evidence type="ECO:0000256" key="1">
    <source>
        <dbReference type="ARBA" id="ARBA00022737"/>
    </source>
</evidence>
<evidence type="ECO:0000313" key="4">
    <source>
        <dbReference type="EMBL" id="KAF6825275.1"/>
    </source>
</evidence>
<gene>
    <name evidence="4" type="ORF">CMUS01_09889</name>
</gene>
<dbReference type="OrthoDB" id="194358at2759"/>
<dbReference type="EMBL" id="WIGM01000436">
    <property type="protein sequence ID" value="KAF6825275.1"/>
    <property type="molecule type" value="Genomic_DNA"/>
</dbReference>
<dbReference type="InterPro" id="IPR002110">
    <property type="entry name" value="Ankyrin_rpt"/>
</dbReference>
<dbReference type="SMART" id="SM00248">
    <property type="entry name" value="ANK"/>
    <property type="match status" value="6"/>
</dbReference>
<protein>
    <submittedName>
        <fullName evidence="4">Ankyrin repeat protein</fullName>
    </submittedName>
</protein>
<dbReference type="SUPFAM" id="SSF48403">
    <property type="entry name" value="Ankyrin repeat"/>
    <property type="match status" value="1"/>
</dbReference>
<proteinExistence type="predicted"/>
<accession>A0A8H6NAA6</accession>
<feature type="repeat" description="ANK" evidence="3">
    <location>
        <begin position="180"/>
        <end position="214"/>
    </location>
</feature>
<feature type="repeat" description="ANK" evidence="3">
    <location>
        <begin position="109"/>
        <end position="141"/>
    </location>
</feature>
<dbReference type="PROSITE" id="PS50088">
    <property type="entry name" value="ANK_REPEAT"/>
    <property type="match status" value="6"/>
</dbReference>
<feature type="repeat" description="ANK" evidence="3">
    <location>
        <begin position="215"/>
        <end position="247"/>
    </location>
</feature>
<keyword evidence="2 3" id="KW-0040">ANK repeat</keyword>
<comment type="caution">
    <text evidence="4">The sequence shown here is derived from an EMBL/GenBank/DDBJ whole genome shotgun (WGS) entry which is preliminary data.</text>
</comment>
<dbReference type="Proteomes" id="UP000639643">
    <property type="component" value="Unassembled WGS sequence"/>
</dbReference>
<keyword evidence="1" id="KW-0677">Repeat</keyword>
<dbReference type="Pfam" id="PF00023">
    <property type="entry name" value="Ank"/>
    <property type="match status" value="1"/>
</dbReference>
<dbReference type="PANTHER" id="PTHR24198">
    <property type="entry name" value="ANKYRIN REPEAT AND PROTEIN KINASE DOMAIN-CONTAINING PROTEIN"/>
    <property type="match status" value="1"/>
</dbReference>
<sequence length="360" mass="38906">MILSNGVDIDAQGGYHGSALQTASLQGHQRIVQLLLDSGADINARTPCGSLGNPLWAASYGGNCKTVRLLVARGANLNAYDDKFGNAVRAALMQEYQDIVHLPLDLGADIDDALYYASTRGQQEMVQLLLDRGADVNARNSIALRANLAKQAALPKFTSLGSITRQLLEKGADVTVKDRMGITPLHIACSSAYIPLQTGKLLVEKGADLTAPNKHGWTPLHCPSQCGHIDVVSYLLDMAKGFESTSEVGNALLRAFPPNDGIDVSLEVNVEDERDTGNELAHHAEINQPIMSYWPSSSFLLDLPDEAGRTPVLYAADRGHSRIVEMVLQYSNALNRKDFYGITPLSAAARKGHKLSLLYC</sequence>
<evidence type="ECO:0000256" key="3">
    <source>
        <dbReference type="PROSITE-ProRule" id="PRU00023"/>
    </source>
</evidence>
<dbReference type="Pfam" id="PF12796">
    <property type="entry name" value="Ank_2"/>
    <property type="match status" value="3"/>
</dbReference>